<accession>A0ABX9XYU7</accession>
<feature type="domain" description="6-phosphogluconate dehydrogenase NADP-binding" evidence="1">
    <location>
        <begin position="1"/>
        <end position="144"/>
    </location>
</feature>
<gene>
    <name evidence="3" type="ORF">DLJ60_29085</name>
</gene>
<keyword evidence="4" id="KW-1185">Reference proteome</keyword>
<dbReference type="InterPro" id="IPR006115">
    <property type="entry name" value="6PGDH_NADP-bd"/>
</dbReference>
<dbReference type="InterPro" id="IPR029154">
    <property type="entry name" value="HIBADH-like_NADP-bd"/>
</dbReference>
<dbReference type="Gene3D" id="3.30.1330.40">
    <property type="entry name" value="RutC-like"/>
    <property type="match status" value="1"/>
</dbReference>
<name>A0ABX9XYU7_MICCH</name>
<dbReference type="InterPro" id="IPR013328">
    <property type="entry name" value="6PGD_dom2"/>
</dbReference>
<dbReference type="EMBL" id="QGTA01000297">
    <property type="protein sequence ID" value="RQW86136.1"/>
    <property type="molecule type" value="Genomic_DNA"/>
</dbReference>
<sequence length="400" mass="40248">MGTPIARRLLAGGNRVRVWNRSPERSEPLAAVGATVAASPSAAVDGAEVVVVMLADAGAVETVLFGPDGAATALRPGTVVVQMSTIGPDEVRAVAGRLPAGVYLLDAPVGGSVNAARAGTLVIFAGGTADAVERAAPVLGQLGTVRHCGPIGAGAAVKLVANTGLVTAVAALHDALAVAAALGVDRQTALDVLDRGALGGAVGRATASGASFAVTMAAKDARLALRRPVPAPVLEAALDLMRAAPDQDADLSSLVSPDFCEGTLMRLTLDNPESVAAPFGDRFAHVARIDVGGGALLMLAGQVAVDDDGEVVAPGDAGAQAERIFEIVGGVLAAHGASFDDVLHVRTFMTDLADLPAYAAVRRRLFTGTPPPASTTVEVSRLFLPGAVLEVEVTAVVRSR</sequence>
<dbReference type="Pfam" id="PF01042">
    <property type="entry name" value="Ribonuc_L-PSP"/>
    <property type="match status" value="1"/>
</dbReference>
<comment type="caution">
    <text evidence="3">The sequence shown here is derived from an EMBL/GenBank/DDBJ whole genome shotgun (WGS) entry which is preliminary data.</text>
</comment>
<dbReference type="SUPFAM" id="SSF51735">
    <property type="entry name" value="NAD(P)-binding Rossmann-fold domains"/>
    <property type="match status" value="1"/>
</dbReference>
<dbReference type="CDD" id="cd00448">
    <property type="entry name" value="YjgF_YER057c_UK114_family"/>
    <property type="match status" value="1"/>
</dbReference>
<dbReference type="SUPFAM" id="SSF48179">
    <property type="entry name" value="6-phosphogluconate dehydrogenase C-terminal domain-like"/>
    <property type="match status" value="1"/>
</dbReference>
<dbReference type="PANTHER" id="PTHR43580:SF2">
    <property type="entry name" value="CYTOKINE-LIKE NUCLEAR FACTOR N-PAC"/>
    <property type="match status" value="1"/>
</dbReference>
<dbReference type="InterPro" id="IPR036291">
    <property type="entry name" value="NAD(P)-bd_dom_sf"/>
</dbReference>
<dbReference type="Pfam" id="PF03446">
    <property type="entry name" value="NAD_binding_2"/>
    <property type="match status" value="1"/>
</dbReference>
<reference evidence="3 4" key="1">
    <citation type="submission" date="2018-05" db="EMBL/GenBank/DDBJ databases">
        <title>Micromonospora from Atacama Desert.</title>
        <authorList>
            <person name="Carro L."/>
            <person name="Goodfellow M."/>
            <person name="Klenk H.-P."/>
        </authorList>
    </citation>
    <scope>NUCLEOTIDE SEQUENCE [LARGE SCALE GENOMIC DNA]</scope>
    <source>
        <strain evidence="3 4">LB41</strain>
    </source>
</reference>
<dbReference type="InterPro" id="IPR051265">
    <property type="entry name" value="HIBADH-related_NP60_sf"/>
</dbReference>
<dbReference type="SUPFAM" id="SSF55298">
    <property type="entry name" value="YjgF-like"/>
    <property type="match status" value="1"/>
</dbReference>
<evidence type="ECO:0000313" key="3">
    <source>
        <dbReference type="EMBL" id="RQW86136.1"/>
    </source>
</evidence>
<evidence type="ECO:0000313" key="4">
    <source>
        <dbReference type="Proteomes" id="UP000274694"/>
    </source>
</evidence>
<dbReference type="Gene3D" id="3.40.50.720">
    <property type="entry name" value="NAD(P)-binding Rossmann-like Domain"/>
    <property type="match status" value="1"/>
</dbReference>
<dbReference type="Pfam" id="PF14833">
    <property type="entry name" value="NAD_binding_11"/>
    <property type="match status" value="1"/>
</dbReference>
<feature type="domain" description="3-hydroxyisobutyrate dehydrogenase-like NAD-binding" evidence="2">
    <location>
        <begin position="152"/>
        <end position="253"/>
    </location>
</feature>
<dbReference type="Gene3D" id="1.10.1040.10">
    <property type="entry name" value="N-(1-d-carboxylethyl)-l-norvaline Dehydrogenase, domain 2"/>
    <property type="match status" value="1"/>
</dbReference>
<dbReference type="InterPro" id="IPR035959">
    <property type="entry name" value="RutC-like_sf"/>
</dbReference>
<proteinExistence type="predicted"/>
<dbReference type="InterPro" id="IPR008927">
    <property type="entry name" value="6-PGluconate_DH-like_C_sf"/>
</dbReference>
<dbReference type="InterPro" id="IPR006175">
    <property type="entry name" value="YjgF/YER057c/UK114"/>
</dbReference>
<dbReference type="Proteomes" id="UP000274694">
    <property type="component" value="Unassembled WGS sequence"/>
</dbReference>
<organism evidence="3 4">
    <name type="scientific">Micromonospora chalcea</name>
    <dbReference type="NCBI Taxonomy" id="1874"/>
    <lineage>
        <taxon>Bacteria</taxon>
        <taxon>Bacillati</taxon>
        <taxon>Actinomycetota</taxon>
        <taxon>Actinomycetes</taxon>
        <taxon>Micromonosporales</taxon>
        <taxon>Micromonosporaceae</taxon>
        <taxon>Micromonospora</taxon>
    </lineage>
</organism>
<protein>
    <submittedName>
        <fullName evidence="3">3-hydroxyisobutyrate dehydrogenase</fullName>
    </submittedName>
</protein>
<dbReference type="PANTHER" id="PTHR43580">
    <property type="entry name" value="OXIDOREDUCTASE GLYR1-RELATED"/>
    <property type="match status" value="1"/>
</dbReference>
<evidence type="ECO:0000259" key="1">
    <source>
        <dbReference type="Pfam" id="PF03446"/>
    </source>
</evidence>
<evidence type="ECO:0000259" key="2">
    <source>
        <dbReference type="Pfam" id="PF14833"/>
    </source>
</evidence>